<comment type="caution">
    <text evidence="2">The sequence shown here is derived from an EMBL/GenBank/DDBJ whole genome shotgun (WGS) entry which is preliminary data.</text>
</comment>
<dbReference type="Proteomes" id="UP000566819">
    <property type="component" value="Unassembled WGS sequence"/>
</dbReference>
<dbReference type="AlphaFoldDB" id="A0A8H4REX9"/>
<proteinExistence type="predicted"/>
<keyword evidence="3" id="KW-1185">Reference proteome</keyword>
<feature type="compositionally biased region" description="Pro residues" evidence="1">
    <location>
        <begin position="180"/>
        <end position="191"/>
    </location>
</feature>
<name>A0A8H4REX9_9HELO</name>
<feature type="region of interest" description="Disordered" evidence="1">
    <location>
        <begin position="180"/>
        <end position="244"/>
    </location>
</feature>
<protein>
    <submittedName>
        <fullName evidence="2">Uncharacterized protein</fullName>
    </submittedName>
</protein>
<evidence type="ECO:0000256" key="1">
    <source>
        <dbReference type="SAM" id="MobiDB-lite"/>
    </source>
</evidence>
<organism evidence="2 3">
    <name type="scientific">Cudoniella acicularis</name>
    <dbReference type="NCBI Taxonomy" id="354080"/>
    <lineage>
        <taxon>Eukaryota</taxon>
        <taxon>Fungi</taxon>
        <taxon>Dikarya</taxon>
        <taxon>Ascomycota</taxon>
        <taxon>Pezizomycotina</taxon>
        <taxon>Leotiomycetes</taxon>
        <taxon>Helotiales</taxon>
        <taxon>Tricladiaceae</taxon>
        <taxon>Cudoniella</taxon>
    </lineage>
</organism>
<sequence>MAHFNGADHQDTLPAPLYWNQQSVSVPPMRMENFLNGDSQINPNPNVYQPSALDDSQFEPSIAILQMSLQWERLISKERTRSRTLSSMNTNLQMRLRDYEAASAMKDAKIKNLEEENLRMHREIVRNGKELQELQDMQQDYAIQRELIRTGEELQSPQDVESTPTTLSDYRSIDFPAPIMLPPLQSMPPPAKSKTPASKRKNVSPVNPEFSKKKTPATHKTTKPPSSNISPVTPSPMDALKLWT</sequence>
<evidence type="ECO:0000313" key="2">
    <source>
        <dbReference type="EMBL" id="KAF4627381.1"/>
    </source>
</evidence>
<dbReference type="EMBL" id="JAAMPI010000979">
    <property type="protein sequence ID" value="KAF4627381.1"/>
    <property type="molecule type" value="Genomic_DNA"/>
</dbReference>
<accession>A0A8H4REX9</accession>
<feature type="compositionally biased region" description="Basic residues" evidence="1">
    <location>
        <begin position="213"/>
        <end position="222"/>
    </location>
</feature>
<reference evidence="2 3" key="1">
    <citation type="submission" date="2020-03" db="EMBL/GenBank/DDBJ databases">
        <title>Draft Genome Sequence of Cudoniella acicularis.</title>
        <authorList>
            <person name="Buettner E."/>
            <person name="Kellner H."/>
        </authorList>
    </citation>
    <scope>NUCLEOTIDE SEQUENCE [LARGE SCALE GENOMIC DNA]</scope>
    <source>
        <strain evidence="2 3">DSM 108380</strain>
    </source>
</reference>
<evidence type="ECO:0000313" key="3">
    <source>
        <dbReference type="Proteomes" id="UP000566819"/>
    </source>
</evidence>
<gene>
    <name evidence="2" type="ORF">G7Y89_g10779</name>
</gene>